<dbReference type="CDD" id="cd02440">
    <property type="entry name" value="AdoMet_MTases"/>
    <property type="match status" value="1"/>
</dbReference>
<organism evidence="3 4">
    <name type="scientific">Tolypocladium ophioglossoides (strain CBS 100239)</name>
    <name type="common">Snaketongue truffleclub</name>
    <name type="synonym">Elaphocordyceps ophioglossoides</name>
    <dbReference type="NCBI Taxonomy" id="1163406"/>
    <lineage>
        <taxon>Eukaryota</taxon>
        <taxon>Fungi</taxon>
        <taxon>Dikarya</taxon>
        <taxon>Ascomycota</taxon>
        <taxon>Pezizomycotina</taxon>
        <taxon>Sordariomycetes</taxon>
        <taxon>Hypocreomycetidae</taxon>
        <taxon>Hypocreales</taxon>
        <taxon>Ophiocordycipitaceae</taxon>
        <taxon>Tolypocladium</taxon>
    </lineage>
</organism>
<feature type="region of interest" description="Disordered" evidence="2">
    <location>
        <begin position="47"/>
        <end position="77"/>
    </location>
</feature>
<name>A0A0L0MYP7_TOLOC</name>
<keyword evidence="4" id="KW-1185">Reference proteome</keyword>
<dbReference type="GO" id="GO:0008168">
    <property type="term" value="F:methyltransferase activity"/>
    <property type="evidence" value="ECO:0007669"/>
    <property type="project" value="TreeGrafter"/>
</dbReference>
<dbReference type="InterPro" id="IPR029063">
    <property type="entry name" value="SAM-dependent_MTases_sf"/>
</dbReference>
<evidence type="ECO:0008006" key="5">
    <source>
        <dbReference type="Google" id="ProtNLM"/>
    </source>
</evidence>
<evidence type="ECO:0000256" key="2">
    <source>
        <dbReference type="SAM" id="MobiDB-lite"/>
    </source>
</evidence>
<dbReference type="SUPFAM" id="SSF53335">
    <property type="entry name" value="S-adenosyl-L-methionine-dependent methyltransferases"/>
    <property type="match status" value="1"/>
</dbReference>
<protein>
    <recommendedName>
        <fullName evidence="5">S-adenosyl-L-methionine-dependent methyltransferase</fullName>
    </recommendedName>
</protein>
<comment type="similarity">
    <text evidence="1">Belongs to the methyltransferase superfamily. LaeA methyltransferase family.</text>
</comment>
<reference evidence="3 4" key="1">
    <citation type="journal article" date="2015" name="BMC Genomics">
        <title>The genome of the truffle-parasite Tolypocladium ophioglossoides and the evolution of antifungal peptaibiotics.</title>
        <authorList>
            <person name="Quandt C.A."/>
            <person name="Bushley K.E."/>
            <person name="Spatafora J.W."/>
        </authorList>
    </citation>
    <scope>NUCLEOTIDE SEQUENCE [LARGE SCALE GENOMIC DNA]</scope>
    <source>
        <strain evidence="3 4">CBS 100239</strain>
    </source>
</reference>
<dbReference type="OrthoDB" id="2013972at2759"/>
<sequence>MYYALLEKRRFLAPITKSPQWILDIGCGTGIWAVDVADEYPSAEVESQSSTCRRREGACHSRETGRRGRHRPHTAGLVSRDVPSHTKAYLSRHEVDDLRVPPNCSFEIDDVEQLWTWKESTADLIFGRDLFLSIRNFPRLIDQCYRHLKPGGWLELQCVTGTLRCDDGTVPKDSAYQRMEDYVGQACEKFGTPVDDPLRWKGWMQERGFEDVVEEVFKLPTAPWAADKRLKLVGMWEQHQLLNNVDGMIMRLFHKALGWTEQEITVFGAMFRKDLRNLNMHAYYP</sequence>
<dbReference type="AlphaFoldDB" id="A0A0L0MYP7"/>
<feature type="compositionally biased region" description="Basic and acidic residues" evidence="2">
    <location>
        <begin position="53"/>
        <end position="66"/>
    </location>
</feature>
<dbReference type="PANTHER" id="PTHR43591:SF24">
    <property type="entry name" value="2-METHOXY-6-POLYPRENYL-1,4-BENZOQUINOL METHYLASE, MITOCHONDRIAL"/>
    <property type="match status" value="1"/>
</dbReference>
<dbReference type="PANTHER" id="PTHR43591">
    <property type="entry name" value="METHYLTRANSFERASE"/>
    <property type="match status" value="1"/>
</dbReference>
<dbReference type="Gene3D" id="3.40.50.150">
    <property type="entry name" value="Vaccinia Virus protein VP39"/>
    <property type="match status" value="2"/>
</dbReference>
<evidence type="ECO:0000313" key="3">
    <source>
        <dbReference type="EMBL" id="KND86924.1"/>
    </source>
</evidence>
<dbReference type="Pfam" id="PF13489">
    <property type="entry name" value="Methyltransf_23"/>
    <property type="match status" value="1"/>
</dbReference>
<comment type="caution">
    <text evidence="3">The sequence shown here is derived from an EMBL/GenBank/DDBJ whole genome shotgun (WGS) entry which is preliminary data.</text>
</comment>
<dbReference type="STRING" id="1163406.A0A0L0MYP7"/>
<dbReference type="EMBL" id="LFRF01000045">
    <property type="protein sequence ID" value="KND86924.1"/>
    <property type="molecule type" value="Genomic_DNA"/>
</dbReference>
<gene>
    <name evidence="3" type="ORF">TOPH_08418</name>
</gene>
<dbReference type="Proteomes" id="UP000036947">
    <property type="component" value="Unassembled WGS sequence"/>
</dbReference>
<evidence type="ECO:0000256" key="1">
    <source>
        <dbReference type="ARBA" id="ARBA00038158"/>
    </source>
</evidence>
<accession>A0A0L0MYP7</accession>
<evidence type="ECO:0000313" key="4">
    <source>
        <dbReference type="Proteomes" id="UP000036947"/>
    </source>
</evidence>
<proteinExistence type="inferred from homology"/>